<evidence type="ECO:0000313" key="3">
    <source>
        <dbReference type="Proteomes" id="UP000230002"/>
    </source>
</evidence>
<evidence type="ECO:0000256" key="1">
    <source>
        <dbReference type="SAM" id="SignalP"/>
    </source>
</evidence>
<dbReference type="AlphaFoldDB" id="A0A2G8SIV6"/>
<evidence type="ECO:0000313" key="2">
    <source>
        <dbReference type="EMBL" id="PIL33696.1"/>
    </source>
</evidence>
<dbReference type="EMBL" id="AYKW01000007">
    <property type="protein sequence ID" value="PIL33696.1"/>
    <property type="molecule type" value="Genomic_DNA"/>
</dbReference>
<comment type="caution">
    <text evidence="2">The sequence shown here is derived from an EMBL/GenBank/DDBJ whole genome shotgun (WGS) entry which is preliminary data.</text>
</comment>
<dbReference type="Proteomes" id="UP000230002">
    <property type="component" value="Unassembled WGS sequence"/>
</dbReference>
<name>A0A2G8SIV6_9APHY</name>
<keyword evidence="3" id="KW-1185">Reference proteome</keyword>
<dbReference type="InterPro" id="IPR032675">
    <property type="entry name" value="LRR_dom_sf"/>
</dbReference>
<organism evidence="2 3">
    <name type="scientific">Ganoderma sinense ZZ0214-1</name>
    <dbReference type="NCBI Taxonomy" id="1077348"/>
    <lineage>
        <taxon>Eukaryota</taxon>
        <taxon>Fungi</taxon>
        <taxon>Dikarya</taxon>
        <taxon>Basidiomycota</taxon>
        <taxon>Agaricomycotina</taxon>
        <taxon>Agaricomycetes</taxon>
        <taxon>Polyporales</taxon>
        <taxon>Polyporaceae</taxon>
        <taxon>Ganoderma</taxon>
    </lineage>
</organism>
<dbReference type="OrthoDB" id="3543113at2759"/>
<dbReference type="STRING" id="1077348.A0A2G8SIV6"/>
<feature type="chain" id="PRO_5013708298" description="F-box domain-containing protein" evidence="1">
    <location>
        <begin position="20"/>
        <end position="341"/>
    </location>
</feature>
<feature type="signal peptide" evidence="1">
    <location>
        <begin position="1"/>
        <end position="19"/>
    </location>
</feature>
<evidence type="ECO:0008006" key="4">
    <source>
        <dbReference type="Google" id="ProtNLM"/>
    </source>
</evidence>
<accession>A0A2G8SIV6</accession>
<reference evidence="2 3" key="1">
    <citation type="journal article" date="2015" name="Sci. Rep.">
        <title>Chromosome-level genome map provides insights into diverse defense mechanisms in the medicinal fungus Ganoderma sinense.</title>
        <authorList>
            <person name="Zhu Y."/>
            <person name="Xu J."/>
            <person name="Sun C."/>
            <person name="Zhou S."/>
            <person name="Xu H."/>
            <person name="Nelson D.R."/>
            <person name="Qian J."/>
            <person name="Song J."/>
            <person name="Luo H."/>
            <person name="Xiang L."/>
            <person name="Li Y."/>
            <person name="Xu Z."/>
            <person name="Ji A."/>
            <person name="Wang L."/>
            <person name="Lu S."/>
            <person name="Hayward A."/>
            <person name="Sun W."/>
            <person name="Li X."/>
            <person name="Schwartz D.C."/>
            <person name="Wang Y."/>
            <person name="Chen S."/>
        </authorList>
    </citation>
    <scope>NUCLEOTIDE SEQUENCE [LARGE SCALE GENOMIC DNA]</scope>
    <source>
        <strain evidence="2 3">ZZ0214-1</strain>
    </source>
</reference>
<sequence>MGLKGILLGVRCLAPLLEAYVDTSTFPHMSLLWIVDELAQFQNLRSVQITAPVTHRNIHAALSRLPLAYLRVSVVPESALSAASPLSAATLRVLDIHGAPGDLAAMLPSWSLPSLERARISVFDESSHNTDVYQPALAAAIVVPLPHATLRSLHISLSGASSSHRAAPLPLSQFLRPAFQLHNLESFTLRVHDWYVKLSADDDAFTQLAEAWPSLRSLELDFPGWHAEGPVPTPLVLLALARSCPELQELVLPHIDHTVEIETLPPRGTLHVHTQLRRLCITDDPTKNPKFNVTREAVEALAGFVGELFPCLSLFSDVRRHRKGRAPWTEVFVSLRRGLHK</sequence>
<keyword evidence="1" id="KW-0732">Signal</keyword>
<dbReference type="Gene3D" id="3.80.10.10">
    <property type="entry name" value="Ribonuclease Inhibitor"/>
    <property type="match status" value="1"/>
</dbReference>
<proteinExistence type="predicted"/>
<dbReference type="SUPFAM" id="SSF52047">
    <property type="entry name" value="RNI-like"/>
    <property type="match status" value="1"/>
</dbReference>
<protein>
    <recommendedName>
        <fullName evidence="4">F-box domain-containing protein</fullName>
    </recommendedName>
</protein>
<gene>
    <name evidence="2" type="ORF">GSI_04321</name>
</gene>